<dbReference type="EMBL" id="WIXE01005017">
    <property type="protein sequence ID" value="KAK5982533.1"/>
    <property type="molecule type" value="Genomic_DNA"/>
</dbReference>
<keyword evidence="3" id="KW-1185">Reference proteome</keyword>
<evidence type="ECO:0000313" key="3">
    <source>
        <dbReference type="Proteomes" id="UP001331761"/>
    </source>
</evidence>
<comment type="caution">
    <text evidence="2">The sequence shown here is derived from an EMBL/GenBank/DDBJ whole genome shotgun (WGS) entry which is preliminary data.</text>
</comment>
<accession>A0AAN8IT66</accession>
<proteinExistence type="predicted"/>
<feature type="compositionally biased region" description="Basic and acidic residues" evidence="1">
    <location>
        <begin position="174"/>
        <end position="227"/>
    </location>
</feature>
<feature type="region of interest" description="Disordered" evidence="1">
    <location>
        <begin position="159"/>
        <end position="269"/>
    </location>
</feature>
<reference evidence="2 3" key="1">
    <citation type="submission" date="2019-10" db="EMBL/GenBank/DDBJ databases">
        <title>Assembly and Annotation for the nematode Trichostrongylus colubriformis.</title>
        <authorList>
            <person name="Martin J."/>
        </authorList>
    </citation>
    <scope>NUCLEOTIDE SEQUENCE [LARGE SCALE GENOMIC DNA]</scope>
    <source>
        <strain evidence="2">G859</strain>
        <tissue evidence="2">Whole worm</tissue>
    </source>
</reference>
<dbReference type="Proteomes" id="UP001331761">
    <property type="component" value="Unassembled WGS sequence"/>
</dbReference>
<gene>
    <name evidence="2" type="ORF">GCK32_012551</name>
</gene>
<dbReference type="AlphaFoldDB" id="A0AAN8IT66"/>
<feature type="region of interest" description="Disordered" evidence="1">
    <location>
        <begin position="38"/>
        <end position="64"/>
    </location>
</feature>
<organism evidence="2 3">
    <name type="scientific">Trichostrongylus colubriformis</name>
    <name type="common">Black scour worm</name>
    <dbReference type="NCBI Taxonomy" id="6319"/>
    <lineage>
        <taxon>Eukaryota</taxon>
        <taxon>Metazoa</taxon>
        <taxon>Ecdysozoa</taxon>
        <taxon>Nematoda</taxon>
        <taxon>Chromadorea</taxon>
        <taxon>Rhabditida</taxon>
        <taxon>Rhabditina</taxon>
        <taxon>Rhabditomorpha</taxon>
        <taxon>Strongyloidea</taxon>
        <taxon>Trichostrongylidae</taxon>
        <taxon>Trichostrongylus</taxon>
    </lineage>
</organism>
<protein>
    <submittedName>
        <fullName evidence="2">Uncharacterized protein</fullName>
    </submittedName>
</protein>
<evidence type="ECO:0000313" key="2">
    <source>
        <dbReference type="EMBL" id="KAK5982533.1"/>
    </source>
</evidence>
<feature type="non-terminal residue" evidence="2">
    <location>
        <position position="269"/>
    </location>
</feature>
<name>A0AAN8IT66_TRICO</name>
<evidence type="ECO:0000256" key="1">
    <source>
        <dbReference type="SAM" id="MobiDB-lite"/>
    </source>
</evidence>
<sequence>MLIALGAASIMFYLWVTEGGNFRRKGKFAKNEGPIKVPPELMNLPSSAESVPEPTEATNPAPGSKQLSADCYSEKCDHCSNGTLFCLFFKDWQIPAKKSGFIQKAATTEPSTRLSTEVIVKEQDEHKTETVKSSEKTNYSNLPDALTFASSELENNTKIVVRSPTRGSKGSLRKSFESDKRAQPSSKRSTESDTGDAKKETEEQLKKGDDKSQEKKPSDEVHVDTPEKTPQADQIDPTKGDDDDGSPFIAASASPSENAVMRTSHCYCR</sequence>